<feature type="compositionally biased region" description="Polar residues" evidence="1">
    <location>
        <begin position="133"/>
        <end position="143"/>
    </location>
</feature>
<feature type="region of interest" description="Disordered" evidence="1">
    <location>
        <begin position="64"/>
        <end position="83"/>
    </location>
</feature>
<sequence length="143" mass="15498">MDSGDGSSVPRMRTRQQFLKYCVEFIEKRRNKSIQNAKTSTQSSTVSCGRKTVKLEEKNTCFGGGEKPKMSKKKVVSGKRKFSPGTCESITKRPFIHEISDGGDDDEVVIIATDSSSSGSSSNVGLRAVEDVISSSSSKRGAH</sequence>
<name>A0AAV9L7F1_9SOLN</name>
<evidence type="ECO:0000256" key="1">
    <source>
        <dbReference type="SAM" id="MobiDB-lite"/>
    </source>
</evidence>
<organism evidence="2 3">
    <name type="scientific">Solanum pinnatisectum</name>
    <name type="common">tansyleaf nightshade</name>
    <dbReference type="NCBI Taxonomy" id="50273"/>
    <lineage>
        <taxon>Eukaryota</taxon>
        <taxon>Viridiplantae</taxon>
        <taxon>Streptophyta</taxon>
        <taxon>Embryophyta</taxon>
        <taxon>Tracheophyta</taxon>
        <taxon>Spermatophyta</taxon>
        <taxon>Magnoliopsida</taxon>
        <taxon>eudicotyledons</taxon>
        <taxon>Gunneridae</taxon>
        <taxon>Pentapetalae</taxon>
        <taxon>asterids</taxon>
        <taxon>lamiids</taxon>
        <taxon>Solanales</taxon>
        <taxon>Solanaceae</taxon>
        <taxon>Solanoideae</taxon>
        <taxon>Solaneae</taxon>
        <taxon>Solanum</taxon>
    </lineage>
</organism>
<dbReference type="Proteomes" id="UP001311915">
    <property type="component" value="Unassembled WGS sequence"/>
</dbReference>
<dbReference type="EMBL" id="JAWPEI010000007">
    <property type="protein sequence ID" value="KAK4721501.1"/>
    <property type="molecule type" value="Genomic_DNA"/>
</dbReference>
<reference evidence="2 3" key="1">
    <citation type="submission" date="2023-10" db="EMBL/GenBank/DDBJ databases">
        <title>Genome-Wide Identification Analysis in wild type Solanum Pinnatisectum Reveals Some Genes Defensing Phytophthora Infestans.</title>
        <authorList>
            <person name="Sun C."/>
        </authorList>
    </citation>
    <scope>NUCLEOTIDE SEQUENCE [LARGE SCALE GENOMIC DNA]</scope>
    <source>
        <strain evidence="2">LQN</strain>
        <tissue evidence="2">Leaf</tissue>
    </source>
</reference>
<feature type="region of interest" description="Disordered" evidence="1">
    <location>
        <begin position="114"/>
        <end position="143"/>
    </location>
</feature>
<gene>
    <name evidence="2" type="ORF">R3W88_011734</name>
</gene>
<comment type="caution">
    <text evidence="2">The sequence shown here is derived from an EMBL/GenBank/DDBJ whole genome shotgun (WGS) entry which is preliminary data.</text>
</comment>
<proteinExistence type="predicted"/>
<dbReference type="AlphaFoldDB" id="A0AAV9L7F1"/>
<protein>
    <submittedName>
        <fullName evidence="2">Uncharacterized protein</fullName>
    </submittedName>
</protein>
<feature type="compositionally biased region" description="Basic residues" evidence="1">
    <location>
        <begin position="70"/>
        <end position="82"/>
    </location>
</feature>
<evidence type="ECO:0000313" key="2">
    <source>
        <dbReference type="EMBL" id="KAK4721501.1"/>
    </source>
</evidence>
<keyword evidence="3" id="KW-1185">Reference proteome</keyword>
<accession>A0AAV9L7F1</accession>
<evidence type="ECO:0000313" key="3">
    <source>
        <dbReference type="Proteomes" id="UP001311915"/>
    </source>
</evidence>